<dbReference type="SMART" id="SM00345">
    <property type="entry name" value="HTH_GNTR"/>
    <property type="match status" value="1"/>
</dbReference>
<dbReference type="PANTHER" id="PTHR46577">
    <property type="entry name" value="HTH-TYPE TRANSCRIPTIONAL REGULATORY PROTEIN GABR"/>
    <property type="match status" value="1"/>
</dbReference>
<dbReference type="Gene3D" id="1.10.10.10">
    <property type="entry name" value="Winged helix-like DNA-binding domain superfamily/Winged helix DNA-binding domain"/>
    <property type="match status" value="1"/>
</dbReference>
<dbReference type="SUPFAM" id="SSF53383">
    <property type="entry name" value="PLP-dependent transferases"/>
    <property type="match status" value="1"/>
</dbReference>
<dbReference type="Pfam" id="PF00155">
    <property type="entry name" value="Aminotran_1_2"/>
    <property type="match status" value="2"/>
</dbReference>
<keyword evidence="2" id="KW-0663">Pyridoxal phosphate</keyword>
<dbReference type="InterPro" id="IPR051446">
    <property type="entry name" value="HTH_trans_reg/aminotransferase"/>
</dbReference>
<keyword evidence="3" id="KW-0805">Transcription regulation</keyword>
<dbReference type="InterPro" id="IPR015422">
    <property type="entry name" value="PyrdxlP-dep_Trfase_small"/>
</dbReference>
<proteinExistence type="inferred from homology"/>
<accession>A0A6J6EMV9</accession>
<dbReference type="GO" id="GO:0003700">
    <property type="term" value="F:DNA-binding transcription factor activity"/>
    <property type="evidence" value="ECO:0007669"/>
    <property type="project" value="InterPro"/>
</dbReference>
<evidence type="ECO:0000256" key="5">
    <source>
        <dbReference type="ARBA" id="ARBA00023163"/>
    </source>
</evidence>
<evidence type="ECO:0000256" key="4">
    <source>
        <dbReference type="ARBA" id="ARBA00023125"/>
    </source>
</evidence>
<name>A0A6J6EMV9_9ZZZZ</name>
<dbReference type="AlphaFoldDB" id="A0A6J6EMV9"/>
<evidence type="ECO:0000256" key="2">
    <source>
        <dbReference type="ARBA" id="ARBA00022898"/>
    </source>
</evidence>
<dbReference type="EMBL" id="CAEZSR010000124">
    <property type="protein sequence ID" value="CAB4576655.1"/>
    <property type="molecule type" value="Genomic_DNA"/>
</dbReference>
<dbReference type="InterPro" id="IPR015421">
    <property type="entry name" value="PyrdxlP-dep_Trfase_major"/>
</dbReference>
<evidence type="ECO:0000259" key="7">
    <source>
        <dbReference type="PROSITE" id="PS50949"/>
    </source>
</evidence>
<feature type="domain" description="HTH gntR-type" evidence="7">
    <location>
        <begin position="104"/>
        <end position="172"/>
    </location>
</feature>
<dbReference type="InterPro" id="IPR036390">
    <property type="entry name" value="WH_DNA-bd_sf"/>
</dbReference>
<dbReference type="InterPro" id="IPR015424">
    <property type="entry name" value="PyrdxlP-dep_Trfase"/>
</dbReference>
<dbReference type="GO" id="GO:0030170">
    <property type="term" value="F:pyridoxal phosphate binding"/>
    <property type="evidence" value="ECO:0007669"/>
    <property type="project" value="InterPro"/>
</dbReference>
<dbReference type="Pfam" id="PF00392">
    <property type="entry name" value="GntR"/>
    <property type="match status" value="1"/>
</dbReference>
<comment type="similarity">
    <text evidence="1">In the C-terminal section; belongs to the class-I pyridoxal-phosphate-dependent aminotransferase family.</text>
</comment>
<dbReference type="PROSITE" id="PS50949">
    <property type="entry name" value="HTH_GNTR"/>
    <property type="match status" value="1"/>
</dbReference>
<sequence>MTCAPWAAASRAYCSCLSIISSLAPGQSVCTSAARTVRPPVDVSLIARIVMFHTTPDNGDIVPAQTVTRRSRTTPGRLGSTRPAPDEGVAQEGARVDLVDVIEDRSAKGIAAAIGRLVSAGELPPGHRLPTVRDLSSALGVSPTTVSEAWQTLARVGAIDARGRQGTFVRQPTGPGSPRRYRRVTEGPGHFALDLSTGTPDPSLLPDLGPVIARVSKQTFTSSYLDQAVLPALDERLRDGWPFRAEDLTVVDGAMDALDRVAEVVVRLGDRVVVEHPTFPPMLDLLEQLGAEVIGVDVDDEGMVPEQLDDALATGPVAVFCQPRAHNPTGVTMTRRRAKVLAELLQRATTRSGSGSGSGLAPVTPIVVEDDHSGDIASGTLVSFGTWLPDRTVHIRSYSKSHGPDLRLAAVGGAGEVIAAVANRRLLGPGWSSRILQAVLLEMLDHAPTIAAVDAARDEYAARRSAISTVLADRGVPCTGTDGINLWMRVRDERSALLTLAAQGIGAAPGEPFHVRADDPHLRVTVGLVATTEQRLAGRLAEAANLAPSRAGQR</sequence>
<organism evidence="8">
    <name type="scientific">freshwater metagenome</name>
    <dbReference type="NCBI Taxonomy" id="449393"/>
    <lineage>
        <taxon>unclassified sequences</taxon>
        <taxon>metagenomes</taxon>
        <taxon>ecological metagenomes</taxon>
    </lineage>
</organism>
<dbReference type="Gene3D" id="3.90.1150.10">
    <property type="entry name" value="Aspartate Aminotransferase, domain 1"/>
    <property type="match status" value="1"/>
</dbReference>
<evidence type="ECO:0000256" key="1">
    <source>
        <dbReference type="ARBA" id="ARBA00005384"/>
    </source>
</evidence>
<evidence type="ECO:0000256" key="6">
    <source>
        <dbReference type="SAM" id="MobiDB-lite"/>
    </source>
</evidence>
<evidence type="ECO:0000256" key="3">
    <source>
        <dbReference type="ARBA" id="ARBA00023015"/>
    </source>
</evidence>
<keyword evidence="4" id="KW-0238">DNA-binding</keyword>
<dbReference type="Gene3D" id="3.40.640.10">
    <property type="entry name" value="Type I PLP-dependent aspartate aminotransferase-like (Major domain)"/>
    <property type="match status" value="1"/>
</dbReference>
<dbReference type="InterPro" id="IPR004839">
    <property type="entry name" value="Aminotransferase_I/II_large"/>
</dbReference>
<dbReference type="CDD" id="cd07377">
    <property type="entry name" value="WHTH_GntR"/>
    <property type="match status" value="1"/>
</dbReference>
<dbReference type="PANTHER" id="PTHR46577:SF1">
    <property type="entry name" value="HTH-TYPE TRANSCRIPTIONAL REGULATORY PROTEIN GABR"/>
    <property type="match status" value="1"/>
</dbReference>
<dbReference type="InterPro" id="IPR000524">
    <property type="entry name" value="Tscrpt_reg_HTH_GntR"/>
</dbReference>
<reference evidence="8" key="1">
    <citation type="submission" date="2020-05" db="EMBL/GenBank/DDBJ databases">
        <authorList>
            <person name="Chiriac C."/>
            <person name="Salcher M."/>
            <person name="Ghai R."/>
            <person name="Kavagutti S V."/>
        </authorList>
    </citation>
    <scope>NUCLEOTIDE SEQUENCE</scope>
</reference>
<keyword evidence="5" id="KW-0804">Transcription</keyword>
<dbReference type="InterPro" id="IPR036388">
    <property type="entry name" value="WH-like_DNA-bd_sf"/>
</dbReference>
<dbReference type="SUPFAM" id="SSF46785">
    <property type="entry name" value="Winged helix' DNA-binding domain"/>
    <property type="match status" value="1"/>
</dbReference>
<gene>
    <name evidence="8" type="ORF">UFOPK1493_02756</name>
</gene>
<evidence type="ECO:0000313" key="8">
    <source>
        <dbReference type="EMBL" id="CAB4576655.1"/>
    </source>
</evidence>
<protein>
    <submittedName>
        <fullName evidence="8">Unannotated protein</fullName>
    </submittedName>
</protein>
<dbReference type="CDD" id="cd00609">
    <property type="entry name" value="AAT_like"/>
    <property type="match status" value="1"/>
</dbReference>
<dbReference type="GO" id="GO:0003677">
    <property type="term" value="F:DNA binding"/>
    <property type="evidence" value="ECO:0007669"/>
    <property type="project" value="UniProtKB-KW"/>
</dbReference>
<feature type="region of interest" description="Disordered" evidence="6">
    <location>
        <begin position="68"/>
        <end position="89"/>
    </location>
</feature>